<dbReference type="AlphaFoldDB" id="A0A2P2PQV9"/>
<name>A0A2P2PQV9_RHIMU</name>
<reference evidence="1" key="1">
    <citation type="submission" date="2018-02" db="EMBL/GenBank/DDBJ databases">
        <title>Rhizophora mucronata_Transcriptome.</title>
        <authorList>
            <person name="Meera S.P."/>
            <person name="Sreeshan A."/>
            <person name="Augustine A."/>
        </authorList>
    </citation>
    <scope>NUCLEOTIDE SEQUENCE</scope>
    <source>
        <tissue evidence="1">Leaf</tissue>
    </source>
</reference>
<dbReference type="EMBL" id="GGEC01076650">
    <property type="protein sequence ID" value="MBX57134.1"/>
    <property type="molecule type" value="Transcribed_RNA"/>
</dbReference>
<evidence type="ECO:0000313" key="1">
    <source>
        <dbReference type="EMBL" id="MBX57134.1"/>
    </source>
</evidence>
<protein>
    <submittedName>
        <fullName evidence="1">Uncharacterized protein</fullName>
    </submittedName>
</protein>
<sequence>MGQRCLGYDCSQSFTLFVQLCLLVSDVVFIIKVGNFSFPCWARVHVIILSGNCLSGHPHRQHDMQ</sequence>
<proteinExistence type="predicted"/>
<organism evidence="1">
    <name type="scientific">Rhizophora mucronata</name>
    <name type="common">Asiatic mangrove</name>
    <dbReference type="NCBI Taxonomy" id="61149"/>
    <lineage>
        <taxon>Eukaryota</taxon>
        <taxon>Viridiplantae</taxon>
        <taxon>Streptophyta</taxon>
        <taxon>Embryophyta</taxon>
        <taxon>Tracheophyta</taxon>
        <taxon>Spermatophyta</taxon>
        <taxon>Magnoliopsida</taxon>
        <taxon>eudicotyledons</taxon>
        <taxon>Gunneridae</taxon>
        <taxon>Pentapetalae</taxon>
        <taxon>rosids</taxon>
        <taxon>fabids</taxon>
        <taxon>Malpighiales</taxon>
        <taxon>Rhizophoraceae</taxon>
        <taxon>Rhizophora</taxon>
    </lineage>
</organism>
<accession>A0A2P2PQV9</accession>